<evidence type="ECO:0000256" key="3">
    <source>
        <dbReference type="ARBA" id="ARBA00023163"/>
    </source>
</evidence>
<sequence>MQIEIVEMEDRKAKFILKNSSPAMANALRRTMIQDIPKMAIDKVEFHLGPIMQDDKEYESVTSLFDEVIAHRLGMIPVPTDYDQFTFQDKCECGGEGCPHCTIMYSINKVGPGTVYSGDLVPLGDNTLKVKDEFIPVVELTDNQAVLIYATAVMGTAKKHVKWQAAFGVGYSYEPIIEIDPALASDPDTLKAAELCPGLFEVKDGKLVVADKWKAVNFGSTAMQDPIPKGAIKVTWNENNFLFKFETDGSLTARQVLDKAVEILKAEADEFSAQVDALAQ</sequence>
<comment type="caution">
    <text evidence="5">Lacks conserved residue(s) required for the propagation of feature annotation.</text>
</comment>
<dbReference type="InterPro" id="IPR011263">
    <property type="entry name" value="DNA-dir_RNA_pol_RpoA/D/Rpb3"/>
</dbReference>
<accession>A0A3G3IFA7</accession>
<keyword evidence="2 5" id="KW-0963">Cytoplasm</keyword>
<keyword evidence="5" id="KW-0808">Transferase</keyword>
<gene>
    <name evidence="5" type="primary">rpo3</name>
    <name evidence="5" type="synonym">rpoD</name>
    <name evidence="7" type="ORF">BKD89_01730</name>
</gene>
<reference evidence="7 8" key="1">
    <citation type="submission" date="2016-10" db="EMBL/GenBank/DDBJ databases">
        <title>Complete genome of the TMA-utilizing, human hosted archaeon Methanomethylophilus alvus Gen. nov, sp. nov., strain Mx-05, derived from a pure culture.</title>
        <authorList>
            <person name="Brugere J.-F."/>
            <person name="Ben Hania W."/>
            <person name="Chaudhary P.P."/>
            <person name="Gaci N."/>
            <person name="Borrel G."/>
            <person name="Cao Van Tuat L."/>
            <person name="Fardeau M.-L."/>
            <person name="Harris H.M.B."/>
            <person name="O'Toole P.W."/>
            <person name="Ollivier B."/>
        </authorList>
    </citation>
    <scope>NUCLEOTIDE SEQUENCE [LARGE SCALE GENOMIC DNA]</scope>
    <source>
        <strain evidence="7 8">Mx-05</strain>
    </source>
</reference>
<comment type="function">
    <text evidence="5">DNA-dependent RNA polymerase (RNAP) catalyzes the transcription of DNA into RNA using the four ribonucleoside triphosphates as substrates.</text>
</comment>
<dbReference type="Gene3D" id="3.30.70.3110">
    <property type="match status" value="1"/>
</dbReference>
<dbReference type="SMART" id="SM00662">
    <property type="entry name" value="RPOLD"/>
    <property type="match status" value="1"/>
</dbReference>
<dbReference type="EC" id="2.7.7.6" evidence="5"/>
<comment type="catalytic activity">
    <reaction evidence="5">
        <text>RNA(n) + a ribonucleoside 5'-triphosphate = RNA(n+1) + diphosphate</text>
        <dbReference type="Rhea" id="RHEA:21248"/>
        <dbReference type="Rhea" id="RHEA-COMP:14527"/>
        <dbReference type="Rhea" id="RHEA-COMP:17342"/>
        <dbReference type="ChEBI" id="CHEBI:33019"/>
        <dbReference type="ChEBI" id="CHEBI:61557"/>
        <dbReference type="ChEBI" id="CHEBI:140395"/>
        <dbReference type="EC" id="2.7.7.6"/>
    </reaction>
</comment>
<dbReference type="AlphaFoldDB" id="A0A3G3IFA7"/>
<dbReference type="GO" id="GO:0003677">
    <property type="term" value="F:DNA binding"/>
    <property type="evidence" value="ECO:0007669"/>
    <property type="project" value="UniProtKB-UniRule"/>
</dbReference>
<evidence type="ECO:0000256" key="2">
    <source>
        <dbReference type="ARBA" id="ARBA00022490"/>
    </source>
</evidence>
<proteinExistence type="inferred from homology"/>
<dbReference type="RefSeq" id="WP_015504247.1">
    <property type="nucleotide sequence ID" value="NZ_CAYARL010000008.1"/>
</dbReference>
<keyword evidence="3 5" id="KW-0804">Transcription</keyword>
<dbReference type="SUPFAM" id="SSF55257">
    <property type="entry name" value="RBP11-like subunits of RNA polymerase"/>
    <property type="match status" value="1"/>
</dbReference>
<protein>
    <recommendedName>
        <fullName evidence="5">DNA-directed RNA polymerase subunit Rpo3</fullName>
        <ecNumber evidence="5">2.7.7.6</ecNumber>
    </recommendedName>
    <alternativeName>
        <fullName evidence="5">DNA-directed RNA polymerase subunit D</fullName>
    </alternativeName>
</protein>
<dbReference type="Gene3D" id="3.30.1360.10">
    <property type="entry name" value="RNA polymerase, RBP11-like subunit"/>
    <property type="match status" value="1"/>
</dbReference>
<dbReference type="Pfam" id="PF01193">
    <property type="entry name" value="RNA_pol_L"/>
    <property type="match status" value="1"/>
</dbReference>
<evidence type="ECO:0000256" key="4">
    <source>
        <dbReference type="ARBA" id="ARBA00025804"/>
    </source>
</evidence>
<dbReference type="InterPro" id="IPR050518">
    <property type="entry name" value="Rpo3/RPB3_RNA_Pol_subunit"/>
</dbReference>
<evidence type="ECO:0000259" key="6">
    <source>
        <dbReference type="SMART" id="SM00662"/>
    </source>
</evidence>
<comment type="similarity">
    <text evidence="4 5">Belongs to the archaeal Rpo3/eukaryotic RPB3 RNA polymerase subunit family.</text>
</comment>
<name>A0A3G3IFA7_9ARCH</name>
<dbReference type="InterPro" id="IPR036603">
    <property type="entry name" value="RBP11-like"/>
</dbReference>
<dbReference type="Pfam" id="PF01000">
    <property type="entry name" value="RNA_pol_A_bac"/>
    <property type="match status" value="1"/>
</dbReference>
<dbReference type="SUPFAM" id="SSF56553">
    <property type="entry name" value="Insert subdomain of RNA polymerase alpha subunit"/>
    <property type="match status" value="1"/>
</dbReference>
<evidence type="ECO:0000313" key="8">
    <source>
        <dbReference type="Proteomes" id="UP000273278"/>
    </source>
</evidence>
<dbReference type="Gene3D" id="2.170.120.12">
    <property type="entry name" value="DNA-directed RNA polymerase, insert domain"/>
    <property type="match status" value="1"/>
</dbReference>
<dbReference type="OMA" id="KKKCRAF"/>
<comment type="subcellular location">
    <subcellularLocation>
        <location evidence="5">Cytoplasm</location>
    </subcellularLocation>
</comment>
<evidence type="ECO:0000256" key="5">
    <source>
        <dbReference type="HAMAP-Rule" id="MF_00320"/>
    </source>
</evidence>
<dbReference type="PANTHER" id="PTHR11800:SF2">
    <property type="entry name" value="DNA-DIRECTED RNA POLYMERASE II SUBUNIT RPB3"/>
    <property type="match status" value="1"/>
</dbReference>
<dbReference type="GeneID" id="41321148"/>
<dbReference type="PANTHER" id="PTHR11800">
    <property type="entry name" value="DNA-DIRECTED RNA POLYMERASE"/>
    <property type="match status" value="1"/>
</dbReference>
<dbReference type="GO" id="GO:0000428">
    <property type="term" value="C:DNA-directed RNA polymerase complex"/>
    <property type="evidence" value="ECO:0007669"/>
    <property type="project" value="UniProtKB-KW"/>
</dbReference>
<evidence type="ECO:0000313" key="7">
    <source>
        <dbReference type="EMBL" id="AYQ54533.1"/>
    </source>
</evidence>
<dbReference type="InterPro" id="IPR036643">
    <property type="entry name" value="RNApol_insert_sf"/>
</dbReference>
<feature type="domain" description="DNA-directed RNA polymerase RpoA/D/Rpb3-type" evidence="6">
    <location>
        <begin position="12"/>
        <end position="274"/>
    </location>
</feature>
<keyword evidence="5" id="KW-0548">Nucleotidyltransferase</keyword>
<dbReference type="GO" id="GO:0006351">
    <property type="term" value="P:DNA-templated transcription"/>
    <property type="evidence" value="ECO:0007669"/>
    <property type="project" value="UniProtKB-UniRule"/>
</dbReference>
<dbReference type="InterPro" id="IPR011262">
    <property type="entry name" value="DNA-dir_RNA_pol_insert"/>
</dbReference>
<comment type="subunit">
    <text evidence="5">Part of the RNA polymerase complex.</text>
</comment>
<dbReference type="InterPro" id="IPR022842">
    <property type="entry name" value="RNAP_Rpo3/Rpb3/RPAC1"/>
</dbReference>
<dbReference type="Proteomes" id="UP000273278">
    <property type="component" value="Chromosome"/>
</dbReference>
<keyword evidence="1 5" id="KW-0240">DNA-directed RNA polymerase</keyword>
<dbReference type="GO" id="GO:0005737">
    <property type="term" value="C:cytoplasm"/>
    <property type="evidence" value="ECO:0007669"/>
    <property type="project" value="UniProtKB-SubCell"/>
</dbReference>
<dbReference type="NCBIfam" id="NF001988">
    <property type="entry name" value="PRK00783.1"/>
    <property type="match status" value="1"/>
</dbReference>
<dbReference type="EMBL" id="CP017686">
    <property type="protein sequence ID" value="AYQ54533.1"/>
    <property type="molecule type" value="Genomic_DNA"/>
</dbReference>
<dbReference type="GO" id="GO:0046983">
    <property type="term" value="F:protein dimerization activity"/>
    <property type="evidence" value="ECO:0007669"/>
    <property type="project" value="InterPro"/>
</dbReference>
<dbReference type="HAMAP" id="MF_00320">
    <property type="entry name" value="RNApol_arch_Rpo3"/>
    <property type="match status" value="1"/>
</dbReference>
<organism evidence="7 8">
    <name type="scientific">Methanomethylophilus alvi</name>
    <dbReference type="NCBI Taxonomy" id="1291540"/>
    <lineage>
        <taxon>Archaea</taxon>
        <taxon>Methanobacteriati</taxon>
        <taxon>Thermoplasmatota</taxon>
        <taxon>Thermoplasmata</taxon>
        <taxon>Methanomassiliicoccales</taxon>
        <taxon>Methanomethylophilaceae</taxon>
        <taxon>Methanomethylophilus</taxon>
    </lineage>
</organism>
<evidence type="ECO:0000256" key="1">
    <source>
        <dbReference type="ARBA" id="ARBA00022478"/>
    </source>
</evidence>
<dbReference type="GO" id="GO:0003899">
    <property type="term" value="F:DNA-directed RNA polymerase activity"/>
    <property type="evidence" value="ECO:0007669"/>
    <property type="project" value="UniProtKB-UniRule"/>
</dbReference>